<feature type="region of interest" description="Disordered" evidence="2">
    <location>
        <begin position="132"/>
        <end position="152"/>
    </location>
</feature>
<feature type="coiled-coil region" evidence="1">
    <location>
        <begin position="410"/>
        <end position="437"/>
    </location>
</feature>
<feature type="region of interest" description="Disordered" evidence="2">
    <location>
        <begin position="325"/>
        <end position="355"/>
    </location>
</feature>
<keyword evidence="1" id="KW-0175">Coiled coil</keyword>
<organism evidence="3 4">
    <name type="scientific">Symbiodinium microadriaticum</name>
    <name type="common">Dinoflagellate</name>
    <name type="synonym">Zooxanthella microadriatica</name>
    <dbReference type="NCBI Taxonomy" id="2951"/>
    <lineage>
        <taxon>Eukaryota</taxon>
        <taxon>Sar</taxon>
        <taxon>Alveolata</taxon>
        <taxon>Dinophyceae</taxon>
        <taxon>Suessiales</taxon>
        <taxon>Symbiodiniaceae</taxon>
        <taxon>Symbiodinium</taxon>
    </lineage>
</organism>
<dbReference type="Proteomes" id="UP000186817">
    <property type="component" value="Unassembled WGS sequence"/>
</dbReference>
<evidence type="ECO:0000313" key="3">
    <source>
        <dbReference type="EMBL" id="OLP88121.1"/>
    </source>
</evidence>
<feature type="region of interest" description="Disordered" evidence="2">
    <location>
        <begin position="447"/>
        <end position="470"/>
    </location>
</feature>
<proteinExistence type="predicted"/>
<feature type="compositionally biased region" description="Basic and acidic residues" evidence="2">
    <location>
        <begin position="329"/>
        <end position="355"/>
    </location>
</feature>
<comment type="caution">
    <text evidence="3">The sequence shown here is derived from an EMBL/GenBank/DDBJ whole genome shotgun (WGS) entry which is preliminary data.</text>
</comment>
<gene>
    <name evidence="3" type="ORF">AK812_SmicGene30601</name>
</gene>
<dbReference type="AlphaFoldDB" id="A0A1Q9CZ18"/>
<sequence length="527" mass="58917">MRPGTGYGTKVDFTELAPVLRAVAVANSQSSARMLQAIESGSHVRTALQVFRECDADSCGFLTWSNGGIRDFVMAVFTQLGLVPPAEMQTYAAHTLFDMNRTMCLSACDCLCLTDTLLRAIFLFNSEDAPTMQAEPSAKARSNGAKRSPRPVVPVAEELAEAQAETERLRQELEELQAAEAQADAMAADDKEMPGPEAVSARQCRGIGDTSALVWTARAHAENSRLERELKSLRSLANRQRGEVHWLHELRQQLQTACRQEELEREHQQLMELQEEDTEAELRERDLERRREQRLEALVQERQERRERIEQRERELQEQELAHGLEQQRLMRKEQDLQQRERELRKEREKRLQQAEALRSHELDFSRELGRLKGSSALREEMASPPSASSDRLEPEEEAEADSAEVAAQAAAQTLENRKLRRELESLRALAQWQQSEVGAVLACRPGDLTRPHEEPPVSQGQQVAGSSRPRGSLVMAALAGEALLERAERDGALQAPAGEGMDGTGAASAVSKYATVAQFAPEVAEW</sequence>
<evidence type="ECO:0000313" key="4">
    <source>
        <dbReference type="Proteomes" id="UP000186817"/>
    </source>
</evidence>
<feature type="coiled-coil region" evidence="1">
    <location>
        <begin position="155"/>
        <end position="189"/>
    </location>
</feature>
<dbReference type="OrthoDB" id="442420at2759"/>
<feature type="region of interest" description="Disordered" evidence="2">
    <location>
        <begin position="375"/>
        <end position="404"/>
    </location>
</feature>
<protein>
    <submittedName>
        <fullName evidence="3">Reticulocyte-binding protein 2-like a</fullName>
    </submittedName>
</protein>
<evidence type="ECO:0000256" key="2">
    <source>
        <dbReference type="SAM" id="MobiDB-lite"/>
    </source>
</evidence>
<dbReference type="EMBL" id="LSRX01000828">
    <property type="protein sequence ID" value="OLP88121.1"/>
    <property type="molecule type" value="Genomic_DNA"/>
</dbReference>
<keyword evidence="4" id="KW-1185">Reference proteome</keyword>
<reference evidence="3 4" key="1">
    <citation type="submission" date="2016-02" db="EMBL/GenBank/DDBJ databases">
        <title>Genome analysis of coral dinoflagellate symbionts highlights evolutionary adaptations to a symbiotic lifestyle.</title>
        <authorList>
            <person name="Aranda M."/>
            <person name="Li Y."/>
            <person name="Liew Y.J."/>
            <person name="Baumgarten S."/>
            <person name="Simakov O."/>
            <person name="Wilson M."/>
            <person name="Piel J."/>
            <person name="Ashoor H."/>
            <person name="Bougouffa S."/>
            <person name="Bajic V.B."/>
            <person name="Ryu T."/>
            <person name="Ravasi T."/>
            <person name="Bayer T."/>
            <person name="Micklem G."/>
            <person name="Kim H."/>
            <person name="Bhak J."/>
            <person name="Lajeunesse T.C."/>
            <person name="Voolstra C.R."/>
        </authorList>
    </citation>
    <scope>NUCLEOTIDE SEQUENCE [LARGE SCALE GENOMIC DNA]</scope>
    <source>
        <strain evidence="3 4">CCMP2467</strain>
    </source>
</reference>
<evidence type="ECO:0000256" key="1">
    <source>
        <dbReference type="SAM" id="Coils"/>
    </source>
</evidence>
<name>A0A1Q9CZ18_SYMMI</name>
<accession>A0A1Q9CZ18</accession>
<feature type="compositionally biased region" description="Acidic residues" evidence="2">
    <location>
        <begin position="394"/>
        <end position="403"/>
    </location>
</feature>